<evidence type="ECO:0000313" key="2">
    <source>
        <dbReference type="EMBL" id="PSK98888.1"/>
    </source>
</evidence>
<proteinExistence type="predicted"/>
<dbReference type="Pfam" id="PF08044">
    <property type="entry name" value="DUF1707"/>
    <property type="match status" value="1"/>
</dbReference>
<accession>A0A2P8DNU7</accession>
<dbReference type="AlphaFoldDB" id="A0A2P8DNU7"/>
<dbReference type="Proteomes" id="UP000240542">
    <property type="component" value="Unassembled WGS sequence"/>
</dbReference>
<name>A0A2P8DNU7_9ACTN</name>
<dbReference type="PANTHER" id="PTHR40763">
    <property type="entry name" value="MEMBRANE PROTEIN-RELATED"/>
    <property type="match status" value="1"/>
</dbReference>
<evidence type="ECO:0000313" key="3">
    <source>
        <dbReference type="Proteomes" id="UP000240542"/>
    </source>
</evidence>
<protein>
    <submittedName>
        <fullName evidence="2">Uncharacterized protein DUF1707</fullName>
    </submittedName>
</protein>
<dbReference type="EMBL" id="PYGA01000004">
    <property type="protein sequence ID" value="PSK98888.1"/>
    <property type="molecule type" value="Genomic_DNA"/>
</dbReference>
<sequence length="185" mass="20002">MRASHDDREQVVERLREAAIEGRLDPDELDTRLGQALTAKTLSDLAPLTADLAPVVPPSARTPLSLDGGIHGVKREGRWQVPERITVYGGMGGARLDFTRTGCRLREIAVEAHGQMAGVVIIIPDGWAADVDRFDQGLGGLKDKTTPDTTAGAPLLRLSGTGGMAGVVIRHPNNRERRKLRKEES</sequence>
<organism evidence="2 3">
    <name type="scientific">Murinocardiopsis flavida</name>
    <dbReference type="NCBI Taxonomy" id="645275"/>
    <lineage>
        <taxon>Bacteria</taxon>
        <taxon>Bacillati</taxon>
        <taxon>Actinomycetota</taxon>
        <taxon>Actinomycetes</taxon>
        <taxon>Streptosporangiales</taxon>
        <taxon>Nocardiopsidaceae</taxon>
        <taxon>Murinocardiopsis</taxon>
    </lineage>
</organism>
<comment type="caution">
    <text evidence="2">The sequence shown here is derived from an EMBL/GenBank/DDBJ whole genome shotgun (WGS) entry which is preliminary data.</text>
</comment>
<keyword evidence="3" id="KW-1185">Reference proteome</keyword>
<dbReference type="InterPro" id="IPR012551">
    <property type="entry name" value="DUF1707_SHOCT-like"/>
</dbReference>
<feature type="domain" description="DUF1707" evidence="1">
    <location>
        <begin position="1"/>
        <end position="52"/>
    </location>
</feature>
<evidence type="ECO:0000259" key="1">
    <source>
        <dbReference type="Pfam" id="PF08044"/>
    </source>
</evidence>
<gene>
    <name evidence="2" type="ORF">CLV63_104112</name>
</gene>
<dbReference type="PANTHER" id="PTHR40763:SF5">
    <property type="entry name" value="MEMBRANE PROTEIN"/>
    <property type="match status" value="1"/>
</dbReference>
<reference evidence="2 3" key="1">
    <citation type="submission" date="2018-03" db="EMBL/GenBank/DDBJ databases">
        <title>Genomic Encyclopedia of Archaeal and Bacterial Type Strains, Phase II (KMG-II): from individual species to whole genera.</title>
        <authorList>
            <person name="Goeker M."/>
        </authorList>
    </citation>
    <scope>NUCLEOTIDE SEQUENCE [LARGE SCALE GENOMIC DNA]</scope>
    <source>
        <strain evidence="2 3">DSM 45312</strain>
    </source>
</reference>